<dbReference type="Gene3D" id="3.40.190.290">
    <property type="match status" value="1"/>
</dbReference>
<name>A0A6N6N3R5_9BACT</name>
<keyword evidence="4" id="KW-0804">Transcription</keyword>
<comment type="similarity">
    <text evidence="1">Belongs to the LysR transcriptional regulatory family.</text>
</comment>
<protein>
    <submittedName>
        <fullName evidence="6">LysR family transcriptional regulator</fullName>
    </submittedName>
</protein>
<proteinExistence type="inferred from homology"/>
<dbReference type="Pfam" id="PF03466">
    <property type="entry name" value="LysR_substrate"/>
    <property type="match status" value="1"/>
</dbReference>
<dbReference type="SUPFAM" id="SSF53850">
    <property type="entry name" value="Periplasmic binding protein-like II"/>
    <property type="match status" value="1"/>
</dbReference>
<dbReference type="OrthoDB" id="9808620at2"/>
<dbReference type="AlphaFoldDB" id="A0A6N6N3R5"/>
<keyword evidence="2" id="KW-0805">Transcription regulation</keyword>
<comment type="caution">
    <text evidence="6">The sequence shown here is derived from an EMBL/GenBank/DDBJ whole genome shotgun (WGS) entry which is preliminary data.</text>
</comment>
<evidence type="ECO:0000313" key="6">
    <source>
        <dbReference type="EMBL" id="KAB1442352.1"/>
    </source>
</evidence>
<dbReference type="NCBIfam" id="NF040786">
    <property type="entry name" value="LysR_Sec_metab"/>
    <property type="match status" value="1"/>
</dbReference>
<dbReference type="InterPro" id="IPR047788">
    <property type="entry name" value="LysR-like_Sec_metab"/>
</dbReference>
<dbReference type="PANTHER" id="PTHR30126:SF64">
    <property type="entry name" value="HTH-TYPE TRANSCRIPTIONAL REGULATOR CITR"/>
    <property type="match status" value="1"/>
</dbReference>
<dbReference type="GO" id="GO:0000976">
    <property type="term" value="F:transcription cis-regulatory region binding"/>
    <property type="evidence" value="ECO:0007669"/>
    <property type="project" value="TreeGrafter"/>
</dbReference>
<dbReference type="InterPro" id="IPR036390">
    <property type="entry name" value="WH_DNA-bd_sf"/>
</dbReference>
<dbReference type="InterPro" id="IPR036388">
    <property type="entry name" value="WH-like_DNA-bd_sf"/>
</dbReference>
<sequence>MDMRKLEAFCRVYEQRSFSKAAKVLFLSQPTVSSHISSLEEELGILLFDRLGRSILPTEAAEILYGSAHSVFERLEDAKIRIQLLQDKVVGDLHLGGSTIPATYFLPQIMGAFATAYPDVTFHVEVGDCKSITDRVVCGELLLGVVGAQPHAPELESELVLEDDVVLVAHADLARRLSGHAVSIRDLSQLPWIIRGKGSGTREAFECAVEPFGILPHMDVRACVDNTATAMECVLAGMGVTVTSKTVARRYRGRSGLVVLDVPDLALKREFYLTYRKDRRLFPAAEAFMRFFREHGADLLAEDT</sequence>
<evidence type="ECO:0000256" key="4">
    <source>
        <dbReference type="ARBA" id="ARBA00023163"/>
    </source>
</evidence>
<feature type="domain" description="HTH lysR-type" evidence="5">
    <location>
        <begin position="1"/>
        <end position="58"/>
    </location>
</feature>
<keyword evidence="7" id="KW-1185">Reference proteome</keyword>
<evidence type="ECO:0000256" key="3">
    <source>
        <dbReference type="ARBA" id="ARBA00023125"/>
    </source>
</evidence>
<dbReference type="PRINTS" id="PR00039">
    <property type="entry name" value="HTHLYSR"/>
</dbReference>
<dbReference type="FunFam" id="1.10.10.10:FF:000001">
    <property type="entry name" value="LysR family transcriptional regulator"/>
    <property type="match status" value="1"/>
</dbReference>
<accession>A0A6N6N3R5</accession>
<evidence type="ECO:0000313" key="7">
    <source>
        <dbReference type="Proteomes" id="UP000438699"/>
    </source>
</evidence>
<dbReference type="Pfam" id="PF00126">
    <property type="entry name" value="HTH_1"/>
    <property type="match status" value="1"/>
</dbReference>
<keyword evidence="3" id="KW-0238">DNA-binding</keyword>
<gene>
    <name evidence="6" type="ORF">F8A88_07855</name>
</gene>
<evidence type="ECO:0000259" key="5">
    <source>
        <dbReference type="PROSITE" id="PS50931"/>
    </source>
</evidence>
<dbReference type="EMBL" id="WAIE01000002">
    <property type="protein sequence ID" value="KAB1442352.1"/>
    <property type="molecule type" value="Genomic_DNA"/>
</dbReference>
<evidence type="ECO:0000256" key="2">
    <source>
        <dbReference type="ARBA" id="ARBA00023015"/>
    </source>
</evidence>
<organism evidence="6 7">
    <name type="scientific">Pseudodesulfovibrio senegalensis</name>
    <dbReference type="NCBI Taxonomy" id="1721087"/>
    <lineage>
        <taxon>Bacteria</taxon>
        <taxon>Pseudomonadati</taxon>
        <taxon>Thermodesulfobacteriota</taxon>
        <taxon>Desulfovibrionia</taxon>
        <taxon>Desulfovibrionales</taxon>
        <taxon>Desulfovibrionaceae</taxon>
    </lineage>
</organism>
<dbReference type="GO" id="GO:0003700">
    <property type="term" value="F:DNA-binding transcription factor activity"/>
    <property type="evidence" value="ECO:0007669"/>
    <property type="project" value="InterPro"/>
</dbReference>
<evidence type="ECO:0000256" key="1">
    <source>
        <dbReference type="ARBA" id="ARBA00009437"/>
    </source>
</evidence>
<dbReference type="Gene3D" id="1.10.10.10">
    <property type="entry name" value="Winged helix-like DNA-binding domain superfamily/Winged helix DNA-binding domain"/>
    <property type="match status" value="1"/>
</dbReference>
<dbReference type="RefSeq" id="WP_151150573.1">
    <property type="nucleotide sequence ID" value="NZ_WAIE01000002.1"/>
</dbReference>
<dbReference type="PANTHER" id="PTHR30126">
    <property type="entry name" value="HTH-TYPE TRANSCRIPTIONAL REGULATOR"/>
    <property type="match status" value="1"/>
</dbReference>
<dbReference type="Proteomes" id="UP000438699">
    <property type="component" value="Unassembled WGS sequence"/>
</dbReference>
<dbReference type="SUPFAM" id="SSF46785">
    <property type="entry name" value="Winged helix' DNA-binding domain"/>
    <property type="match status" value="1"/>
</dbReference>
<dbReference type="InterPro" id="IPR005119">
    <property type="entry name" value="LysR_subst-bd"/>
</dbReference>
<dbReference type="InterPro" id="IPR000847">
    <property type="entry name" value="LysR_HTH_N"/>
</dbReference>
<reference evidence="6 7" key="1">
    <citation type="journal article" date="2017" name="Int. J. Syst. Evol. Microbiol.">
        <title>Desulfovibrio senegalensis sp. nov., a mesophilic sulfate reducer isolated from marine sediment.</title>
        <authorList>
            <person name="Thioye A."/>
            <person name="Gam Z.B.A."/>
            <person name="Mbengue M."/>
            <person name="Cayol J.L."/>
            <person name="Joseph-Bartoli M."/>
            <person name="Toure-Kane C."/>
            <person name="Labat M."/>
        </authorList>
    </citation>
    <scope>NUCLEOTIDE SEQUENCE [LARGE SCALE GENOMIC DNA]</scope>
    <source>
        <strain evidence="6 7">DSM 101509</strain>
    </source>
</reference>
<dbReference type="PROSITE" id="PS50931">
    <property type="entry name" value="HTH_LYSR"/>
    <property type="match status" value="1"/>
</dbReference>